<keyword evidence="3" id="KW-0732">Signal</keyword>
<evidence type="ECO:0000313" key="6">
    <source>
        <dbReference type="EMBL" id="ALG72963.1"/>
    </source>
</evidence>
<protein>
    <recommendedName>
        <fullName evidence="8">MipA/OmpV family protein</fullName>
    </recommendedName>
</protein>
<evidence type="ECO:0000256" key="3">
    <source>
        <dbReference type="ARBA" id="ARBA00022729"/>
    </source>
</evidence>
<reference evidence="7" key="1">
    <citation type="submission" date="2015-08" db="EMBL/GenBank/DDBJ databases">
        <title>Complete Genome Sequence of Azospirillum thiophilum BV-S.</title>
        <authorList>
            <person name="Fomenkov A."/>
            <person name="Vincze T."/>
            <person name="Grabovich M."/>
            <person name="Dubinina G."/>
            <person name="Orlova M."/>
            <person name="Belousova E."/>
            <person name="Roberts R.J."/>
        </authorList>
    </citation>
    <scope>NUCLEOTIDE SEQUENCE [LARGE SCALE GENOMIC DNA]</scope>
    <source>
        <strain evidence="7">BV-S</strain>
    </source>
</reference>
<comment type="subcellular location">
    <subcellularLocation>
        <location evidence="1">Cell outer membrane</location>
    </subcellularLocation>
</comment>
<name>A0AAC8W0R7_9PROT</name>
<organism evidence="6 7">
    <name type="scientific">Azospirillum thiophilum</name>
    <dbReference type="NCBI Taxonomy" id="528244"/>
    <lineage>
        <taxon>Bacteria</taxon>
        <taxon>Pseudomonadati</taxon>
        <taxon>Pseudomonadota</taxon>
        <taxon>Alphaproteobacteria</taxon>
        <taxon>Rhodospirillales</taxon>
        <taxon>Azospirillaceae</taxon>
        <taxon>Azospirillum</taxon>
    </lineage>
</organism>
<keyword evidence="4" id="KW-0472">Membrane</keyword>
<dbReference type="Pfam" id="PF06629">
    <property type="entry name" value="MipA"/>
    <property type="match status" value="1"/>
</dbReference>
<evidence type="ECO:0000313" key="7">
    <source>
        <dbReference type="Proteomes" id="UP000069935"/>
    </source>
</evidence>
<evidence type="ECO:0000256" key="4">
    <source>
        <dbReference type="ARBA" id="ARBA00023136"/>
    </source>
</evidence>
<evidence type="ECO:0000256" key="1">
    <source>
        <dbReference type="ARBA" id="ARBA00004442"/>
    </source>
</evidence>
<dbReference type="PANTHER" id="PTHR38776">
    <property type="entry name" value="MLTA-INTERACTING PROTEIN-RELATED"/>
    <property type="match status" value="1"/>
</dbReference>
<dbReference type="InterPro" id="IPR010583">
    <property type="entry name" value="MipA"/>
</dbReference>
<dbReference type="GO" id="GO:0009279">
    <property type="term" value="C:cell outer membrane"/>
    <property type="evidence" value="ECO:0007669"/>
    <property type="project" value="UniProtKB-SubCell"/>
</dbReference>
<evidence type="ECO:0000256" key="2">
    <source>
        <dbReference type="ARBA" id="ARBA00005722"/>
    </source>
</evidence>
<keyword evidence="7" id="KW-1185">Reference proteome</keyword>
<gene>
    <name evidence="6" type="ORF">AL072_18640</name>
</gene>
<comment type="similarity">
    <text evidence="2">Belongs to the MipA/OmpV family.</text>
</comment>
<evidence type="ECO:0000256" key="5">
    <source>
        <dbReference type="ARBA" id="ARBA00023237"/>
    </source>
</evidence>
<accession>A0AAC8W0R7</accession>
<sequence length="231" mass="24843">MLGGGALYVPDYEGSNDYKVLPVPIVELSWRDRVRVTTRGGPGIYASPVMTDSLKVELGVRYDFGRDQDDNDALKGLGDIEGGAVAVARLGYEVGPVDLGLEVARDLGGDRDGLMARAEAEYAIRLLDGRARFSVTPYVTWADDNYMGSSFGITAAQAARSARRYARYDAEGGFKDAGIAVGIGYTITDSIHAMGRVGYQRLLGDAADSPLVKREGSPDQFSGLLGVSYRW</sequence>
<evidence type="ECO:0008006" key="8">
    <source>
        <dbReference type="Google" id="ProtNLM"/>
    </source>
</evidence>
<dbReference type="EMBL" id="CP012402">
    <property type="protein sequence ID" value="ALG72963.1"/>
    <property type="molecule type" value="Genomic_DNA"/>
</dbReference>
<reference evidence="6 7" key="2">
    <citation type="journal article" date="2016" name="Genome Announc.">
        <title>Complete Genome Sequence of a Strain of Azospirillum thiophilum Isolated from a Sulfide Spring.</title>
        <authorList>
            <person name="Fomenkov A."/>
            <person name="Vincze T."/>
            <person name="Grabovich M."/>
            <person name="Anton B.P."/>
            <person name="Dubinina G."/>
            <person name="Orlova M."/>
            <person name="Belousova E."/>
            <person name="Roberts R.J."/>
        </authorList>
    </citation>
    <scope>NUCLEOTIDE SEQUENCE [LARGE SCALE GENOMIC DNA]</scope>
    <source>
        <strain evidence="6 7">BV-S</strain>
    </source>
</reference>
<dbReference type="Proteomes" id="UP000069935">
    <property type="component" value="Chromosome 2"/>
</dbReference>
<dbReference type="AlphaFoldDB" id="A0AAC8W0R7"/>
<keyword evidence="5" id="KW-0998">Cell outer membrane</keyword>
<dbReference type="PANTHER" id="PTHR38776:SF1">
    <property type="entry name" value="MLTA-INTERACTING PROTEIN-RELATED"/>
    <property type="match status" value="1"/>
</dbReference>
<dbReference type="KEGG" id="ati:AL072_18640"/>
<proteinExistence type="inferred from homology"/>